<dbReference type="AlphaFoldDB" id="A0AAV9CA66"/>
<organism evidence="1 2">
    <name type="scientific">Acorus calamus</name>
    <name type="common">Sweet flag</name>
    <dbReference type="NCBI Taxonomy" id="4465"/>
    <lineage>
        <taxon>Eukaryota</taxon>
        <taxon>Viridiplantae</taxon>
        <taxon>Streptophyta</taxon>
        <taxon>Embryophyta</taxon>
        <taxon>Tracheophyta</taxon>
        <taxon>Spermatophyta</taxon>
        <taxon>Magnoliopsida</taxon>
        <taxon>Liliopsida</taxon>
        <taxon>Acoraceae</taxon>
        <taxon>Acorus</taxon>
    </lineage>
</organism>
<protein>
    <submittedName>
        <fullName evidence="1">Uncharacterized protein</fullName>
    </submittedName>
</protein>
<name>A0AAV9CA66_ACOCL</name>
<proteinExistence type="predicted"/>
<gene>
    <name evidence="1" type="ORF">QJS10_CPB20g01555</name>
</gene>
<reference evidence="1" key="2">
    <citation type="submission" date="2023-06" db="EMBL/GenBank/DDBJ databases">
        <authorList>
            <person name="Ma L."/>
            <person name="Liu K.-W."/>
            <person name="Li Z."/>
            <person name="Hsiao Y.-Y."/>
            <person name="Qi Y."/>
            <person name="Fu T."/>
            <person name="Tang G."/>
            <person name="Zhang D."/>
            <person name="Sun W.-H."/>
            <person name="Liu D.-K."/>
            <person name="Li Y."/>
            <person name="Chen G.-Z."/>
            <person name="Liu X.-D."/>
            <person name="Liao X.-Y."/>
            <person name="Jiang Y.-T."/>
            <person name="Yu X."/>
            <person name="Hao Y."/>
            <person name="Huang J."/>
            <person name="Zhao X.-W."/>
            <person name="Ke S."/>
            <person name="Chen Y.-Y."/>
            <person name="Wu W.-L."/>
            <person name="Hsu J.-L."/>
            <person name="Lin Y.-F."/>
            <person name="Huang M.-D."/>
            <person name="Li C.-Y."/>
            <person name="Huang L."/>
            <person name="Wang Z.-W."/>
            <person name="Zhao X."/>
            <person name="Zhong W.-Y."/>
            <person name="Peng D.-H."/>
            <person name="Ahmad S."/>
            <person name="Lan S."/>
            <person name="Zhang J.-S."/>
            <person name="Tsai W.-C."/>
            <person name="Van De Peer Y."/>
            <person name="Liu Z.-J."/>
        </authorList>
    </citation>
    <scope>NUCLEOTIDE SEQUENCE</scope>
    <source>
        <strain evidence="1">CP</strain>
        <tissue evidence="1">Leaves</tissue>
    </source>
</reference>
<evidence type="ECO:0000313" key="2">
    <source>
        <dbReference type="Proteomes" id="UP001180020"/>
    </source>
</evidence>
<comment type="caution">
    <text evidence="1">The sequence shown here is derived from an EMBL/GenBank/DDBJ whole genome shotgun (WGS) entry which is preliminary data.</text>
</comment>
<evidence type="ECO:0000313" key="1">
    <source>
        <dbReference type="EMBL" id="KAK1285582.1"/>
    </source>
</evidence>
<keyword evidence="2" id="KW-1185">Reference proteome</keyword>
<dbReference type="Proteomes" id="UP001180020">
    <property type="component" value="Unassembled WGS sequence"/>
</dbReference>
<dbReference type="PANTHER" id="PTHR47439">
    <property type="entry name" value="LOW MOLECULAR WEIGHT PHOSPHOTYROSINE PROTEIN PHOSPHATASE-RELATED"/>
    <property type="match status" value="1"/>
</dbReference>
<dbReference type="PANTHER" id="PTHR47439:SF1">
    <property type="entry name" value="ACID PHOSPHATASE"/>
    <property type="match status" value="1"/>
</dbReference>
<dbReference type="InterPro" id="IPR052995">
    <property type="entry name" value="LMW-PTP"/>
</dbReference>
<reference evidence="1" key="1">
    <citation type="journal article" date="2023" name="Nat. Commun.">
        <title>Diploid and tetraploid genomes of Acorus and the evolution of monocots.</title>
        <authorList>
            <person name="Ma L."/>
            <person name="Liu K.W."/>
            <person name="Li Z."/>
            <person name="Hsiao Y.Y."/>
            <person name="Qi Y."/>
            <person name="Fu T."/>
            <person name="Tang G.D."/>
            <person name="Zhang D."/>
            <person name="Sun W.H."/>
            <person name="Liu D.K."/>
            <person name="Li Y."/>
            <person name="Chen G.Z."/>
            <person name="Liu X.D."/>
            <person name="Liao X.Y."/>
            <person name="Jiang Y.T."/>
            <person name="Yu X."/>
            <person name="Hao Y."/>
            <person name="Huang J."/>
            <person name="Zhao X.W."/>
            <person name="Ke S."/>
            <person name="Chen Y.Y."/>
            <person name="Wu W.L."/>
            <person name="Hsu J.L."/>
            <person name="Lin Y.F."/>
            <person name="Huang M.D."/>
            <person name="Li C.Y."/>
            <person name="Huang L."/>
            <person name="Wang Z.W."/>
            <person name="Zhao X."/>
            <person name="Zhong W.Y."/>
            <person name="Peng D.H."/>
            <person name="Ahmad S."/>
            <person name="Lan S."/>
            <person name="Zhang J.S."/>
            <person name="Tsai W.C."/>
            <person name="Van de Peer Y."/>
            <person name="Liu Z.J."/>
        </authorList>
    </citation>
    <scope>NUCLEOTIDE SEQUENCE</scope>
    <source>
        <strain evidence="1">CP</strain>
    </source>
</reference>
<dbReference type="EMBL" id="JAUJYO010000020">
    <property type="protein sequence ID" value="KAK1285582.1"/>
    <property type="molecule type" value="Genomic_DNA"/>
</dbReference>
<sequence>MEMVKLMCSYCKKHKETEVPDLYYGGQQGFGKQNNNPQTPITASSTSSLLLNKVVELMAKSISISTRSSLPLPLPLGVVVTAGVID</sequence>
<accession>A0AAV9CA66</accession>